<evidence type="ECO:0000256" key="3">
    <source>
        <dbReference type="ARBA" id="ARBA00023098"/>
    </source>
</evidence>
<protein>
    <submittedName>
        <fullName evidence="6">NTE family protein RssA</fullName>
    </submittedName>
</protein>
<feature type="domain" description="PNPLA" evidence="5">
    <location>
        <begin position="57"/>
        <end position="237"/>
    </location>
</feature>
<dbReference type="GO" id="GO:0016042">
    <property type="term" value="P:lipid catabolic process"/>
    <property type="evidence" value="ECO:0007669"/>
    <property type="project" value="UniProtKB-UniRule"/>
</dbReference>
<dbReference type="AlphaFoldDB" id="A0A5C5Z2Q6"/>
<dbReference type="Gene3D" id="3.40.1090.10">
    <property type="entry name" value="Cytosolic phospholipase A2 catalytic domain"/>
    <property type="match status" value="1"/>
</dbReference>
<comment type="caution">
    <text evidence="4">Lacks conserved residue(s) required for the propagation of feature annotation.</text>
</comment>
<dbReference type="RefSeq" id="WP_146397420.1">
    <property type="nucleotide sequence ID" value="NZ_SJPJ01000001.1"/>
</dbReference>
<dbReference type="EMBL" id="SJPJ01000001">
    <property type="protein sequence ID" value="TWT81475.1"/>
    <property type="molecule type" value="Genomic_DNA"/>
</dbReference>
<evidence type="ECO:0000256" key="2">
    <source>
        <dbReference type="ARBA" id="ARBA00022963"/>
    </source>
</evidence>
<dbReference type="SUPFAM" id="SSF52151">
    <property type="entry name" value="FabD/lysophospholipase-like"/>
    <property type="match status" value="2"/>
</dbReference>
<evidence type="ECO:0000313" key="7">
    <source>
        <dbReference type="Proteomes" id="UP000315010"/>
    </source>
</evidence>
<proteinExistence type="predicted"/>
<evidence type="ECO:0000259" key="5">
    <source>
        <dbReference type="PROSITE" id="PS51635"/>
    </source>
</evidence>
<dbReference type="GO" id="GO:0016787">
    <property type="term" value="F:hydrolase activity"/>
    <property type="evidence" value="ECO:0007669"/>
    <property type="project" value="UniProtKB-UniRule"/>
</dbReference>
<feature type="active site" description="Proton acceptor" evidence="4">
    <location>
        <position position="224"/>
    </location>
</feature>
<keyword evidence="7" id="KW-1185">Reference proteome</keyword>
<dbReference type="PANTHER" id="PTHR14226">
    <property type="entry name" value="NEUROPATHY TARGET ESTERASE/SWISS CHEESE D.MELANOGASTER"/>
    <property type="match status" value="1"/>
</dbReference>
<organism evidence="6 7">
    <name type="scientific">Novipirellula herctigrandis</name>
    <dbReference type="NCBI Taxonomy" id="2527986"/>
    <lineage>
        <taxon>Bacteria</taxon>
        <taxon>Pseudomonadati</taxon>
        <taxon>Planctomycetota</taxon>
        <taxon>Planctomycetia</taxon>
        <taxon>Pirellulales</taxon>
        <taxon>Pirellulaceae</taxon>
        <taxon>Novipirellula</taxon>
    </lineage>
</organism>
<evidence type="ECO:0000313" key="6">
    <source>
        <dbReference type="EMBL" id="TWT81475.1"/>
    </source>
</evidence>
<evidence type="ECO:0000256" key="1">
    <source>
        <dbReference type="ARBA" id="ARBA00022801"/>
    </source>
</evidence>
<feature type="short sequence motif" description="DGA/G" evidence="4">
    <location>
        <begin position="224"/>
        <end position="226"/>
    </location>
</feature>
<evidence type="ECO:0000256" key="4">
    <source>
        <dbReference type="PROSITE-ProRule" id="PRU01161"/>
    </source>
</evidence>
<dbReference type="OrthoDB" id="9770965at2"/>
<dbReference type="PROSITE" id="PS51635">
    <property type="entry name" value="PNPLA"/>
    <property type="match status" value="1"/>
</dbReference>
<feature type="short sequence motif" description="GXSXG" evidence="4">
    <location>
        <begin position="88"/>
        <end position="92"/>
    </location>
</feature>
<name>A0A5C5Z2Q6_9BACT</name>
<comment type="caution">
    <text evidence="6">The sequence shown here is derived from an EMBL/GenBank/DDBJ whole genome shotgun (WGS) entry which is preliminary data.</text>
</comment>
<dbReference type="InterPro" id="IPR050301">
    <property type="entry name" value="NTE"/>
</dbReference>
<dbReference type="Pfam" id="PF01734">
    <property type="entry name" value="Patatin"/>
    <property type="match status" value="2"/>
</dbReference>
<accession>A0A5C5Z2Q6</accession>
<sequence>MWLLDGETTIPPYLPELSNLVRRDFKLSLSEPAEHQGRQLQRGFERIIHFLRGVEIGIALGGAARGMAHLGVLKELEEHGIYVDLIAGTSAGASAGTSAGTSAGASAGAMTGTLYASGMDVEYTIQSFKRDLTLPWFFRMLPGGGYWYLVYKYRRGKFDPMLRKYLGEARLEQLPIPMLTVTVDLVSGGPVVREAGDATRGILESINLPGLSSPIMGDGEALVDGGLVNNIPADVLVSKGCNFVMASSVTAKLERDFVGIRAGQTPQKQKAPSVLKVIMRGHLVQSFNMNSVGVQPADFVIEPDVTAFDLAEFERADEMAAVGQRTTSDLVKTIKKQLAKLDKDLFPFD</sequence>
<dbReference type="PANTHER" id="PTHR14226:SF29">
    <property type="entry name" value="NEUROPATHY TARGET ESTERASE SWS"/>
    <property type="match status" value="1"/>
</dbReference>
<dbReference type="InterPro" id="IPR002641">
    <property type="entry name" value="PNPLA_dom"/>
</dbReference>
<keyword evidence="2 4" id="KW-0442">Lipid degradation</keyword>
<dbReference type="InterPro" id="IPR016035">
    <property type="entry name" value="Acyl_Trfase/lysoPLipase"/>
</dbReference>
<keyword evidence="3 4" id="KW-0443">Lipid metabolism</keyword>
<dbReference type="Proteomes" id="UP000315010">
    <property type="component" value="Unassembled WGS sequence"/>
</dbReference>
<reference evidence="6 7" key="1">
    <citation type="submission" date="2019-02" db="EMBL/GenBank/DDBJ databases">
        <title>Deep-cultivation of Planctomycetes and their phenomic and genomic characterization uncovers novel biology.</title>
        <authorList>
            <person name="Wiegand S."/>
            <person name="Jogler M."/>
            <person name="Boedeker C."/>
            <person name="Pinto D."/>
            <person name="Vollmers J."/>
            <person name="Rivas-Marin E."/>
            <person name="Kohn T."/>
            <person name="Peeters S.H."/>
            <person name="Heuer A."/>
            <person name="Rast P."/>
            <person name="Oberbeckmann S."/>
            <person name="Bunk B."/>
            <person name="Jeske O."/>
            <person name="Meyerdierks A."/>
            <person name="Storesund J.E."/>
            <person name="Kallscheuer N."/>
            <person name="Luecker S."/>
            <person name="Lage O.M."/>
            <person name="Pohl T."/>
            <person name="Merkel B.J."/>
            <person name="Hornburger P."/>
            <person name="Mueller R.-W."/>
            <person name="Bruemmer F."/>
            <person name="Labrenz M."/>
            <person name="Spormann A.M."/>
            <person name="Op Den Camp H."/>
            <person name="Overmann J."/>
            <person name="Amann R."/>
            <person name="Jetten M.S.M."/>
            <person name="Mascher T."/>
            <person name="Medema M.H."/>
            <person name="Devos D.P."/>
            <person name="Kaster A.-K."/>
            <person name="Ovreas L."/>
            <person name="Rohde M."/>
            <person name="Galperin M.Y."/>
            <person name="Jogler C."/>
        </authorList>
    </citation>
    <scope>NUCLEOTIDE SEQUENCE [LARGE SCALE GENOMIC DNA]</scope>
    <source>
        <strain evidence="6 7">CA13</strain>
    </source>
</reference>
<feature type="active site" description="Nucleophile" evidence="4">
    <location>
        <position position="90"/>
    </location>
</feature>
<keyword evidence="1 4" id="KW-0378">Hydrolase</keyword>
<gene>
    <name evidence="6" type="primary">rssA_3</name>
    <name evidence="6" type="ORF">CA13_29280</name>
</gene>